<keyword evidence="5 6" id="KW-0472">Membrane</keyword>
<dbReference type="PANTHER" id="PTHR33931:SF2">
    <property type="entry name" value="HOLIN-LIKE PROTEIN CIDA"/>
    <property type="match status" value="1"/>
</dbReference>
<evidence type="ECO:0000256" key="3">
    <source>
        <dbReference type="ARBA" id="ARBA00022692"/>
    </source>
</evidence>
<dbReference type="Proteomes" id="UP001320898">
    <property type="component" value="Unassembled WGS sequence"/>
</dbReference>
<evidence type="ECO:0000313" key="8">
    <source>
        <dbReference type="Proteomes" id="UP001320898"/>
    </source>
</evidence>
<gene>
    <name evidence="7" type="ORF">MUB46_09525</name>
</gene>
<organism evidence="7 8">
    <name type="scientific">Microbaculum marinisediminis</name>
    <dbReference type="NCBI Taxonomy" id="2931392"/>
    <lineage>
        <taxon>Bacteria</taxon>
        <taxon>Pseudomonadati</taxon>
        <taxon>Pseudomonadota</taxon>
        <taxon>Alphaproteobacteria</taxon>
        <taxon>Hyphomicrobiales</taxon>
        <taxon>Tepidamorphaceae</taxon>
        <taxon>Microbaculum</taxon>
    </lineage>
</organism>
<keyword evidence="4 6" id="KW-1133">Transmembrane helix</keyword>
<dbReference type="InterPro" id="IPR005538">
    <property type="entry name" value="LrgA/CidA"/>
</dbReference>
<sequence length="126" mass="12987">MIAALTILLSCQLAGEVLVWLTGLPVPGPVLGLVILLAGIGVTGRIPQDLRETATGLLSHLSLLFVPAGVGVMLHFERIGTEWLALLAALLLSTWATIAVSALVFVGVARMVGGADADAPEDEGPR</sequence>
<dbReference type="GO" id="GO:0005886">
    <property type="term" value="C:plasma membrane"/>
    <property type="evidence" value="ECO:0007669"/>
    <property type="project" value="UniProtKB-SubCell"/>
</dbReference>
<evidence type="ECO:0000256" key="5">
    <source>
        <dbReference type="ARBA" id="ARBA00023136"/>
    </source>
</evidence>
<keyword evidence="3 6" id="KW-0812">Transmembrane</keyword>
<reference evidence="7 8" key="1">
    <citation type="submission" date="2022-04" db="EMBL/GenBank/DDBJ databases">
        <authorList>
            <person name="Ye Y.-Q."/>
            <person name="Du Z.-J."/>
        </authorList>
    </citation>
    <scope>NUCLEOTIDE SEQUENCE [LARGE SCALE GENOMIC DNA]</scope>
    <source>
        <strain evidence="7 8">A6E488</strain>
    </source>
</reference>
<evidence type="ECO:0000256" key="6">
    <source>
        <dbReference type="SAM" id="Phobius"/>
    </source>
</evidence>
<evidence type="ECO:0000313" key="7">
    <source>
        <dbReference type="EMBL" id="MCT8972094.1"/>
    </source>
</evidence>
<comment type="subcellular location">
    <subcellularLocation>
        <location evidence="1">Cell membrane</location>
        <topology evidence="1">Multi-pass membrane protein</topology>
    </subcellularLocation>
</comment>
<feature type="transmembrane region" description="Helical" evidence="6">
    <location>
        <begin position="56"/>
        <end position="77"/>
    </location>
</feature>
<keyword evidence="2" id="KW-1003">Cell membrane</keyword>
<dbReference type="PANTHER" id="PTHR33931">
    <property type="entry name" value="HOLIN-LIKE PROTEIN CIDA-RELATED"/>
    <property type="match status" value="1"/>
</dbReference>
<dbReference type="Pfam" id="PF03788">
    <property type="entry name" value="LrgA"/>
    <property type="match status" value="1"/>
</dbReference>
<feature type="transmembrane region" description="Helical" evidence="6">
    <location>
        <begin position="83"/>
        <end position="106"/>
    </location>
</feature>
<keyword evidence="8" id="KW-1185">Reference proteome</keyword>
<evidence type="ECO:0000256" key="2">
    <source>
        <dbReference type="ARBA" id="ARBA00022475"/>
    </source>
</evidence>
<dbReference type="RefSeq" id="WP_261615671.1">
    <property type="nucleotide sequence ID" value="NZ_JALIDZ010000004.1"/>
</dbReference>
<dbReference type="AlphaFoldDB" id="A0AAW5R0G5"/>
<accession>A0AAW5R0G5</accession>
<feature type="transmembrane region" description="Helical" evidence="6">
    <location>
        <begin position="24"/>
        <end position="44"/>
    </location>
</feature>
<comment type="caution">
    <text evidence="7">The sequence shown here is derived from an EMBL/GenBank/DDBJ whole genome shotgun (WGS) entry which is preliminary data.</text>
</comment>
<evidence type="ECO:0000256" key="4">
    <source>
        <dbReference type="ARBA" id="ARBA00022989"/>
    </source>
</evidence>
<protein>
    <submittedName>
        <fullName evidence="7">CidA/LrgA family protein</fullName>
    </submittedName>
</protein>
<name>A0AAW5R0G5_9HYPH</name>
<proteinExistence type="predicted"/>
<dbReference type="EMBL" id="JALIDZ010000004">
    <property type="protein sequence ID" value="MCT8972094.1"/>
    <property type="molecule type" value="Genomic_DNA"/>
</dbReference>
<evidence type="ECO:0000256" key="1">
    <source>
        <dbReference type="ARBA" id="ARBA00004651"/>
    </source>
</evidence>